<evidence type="ECO:0000313" key="5">
    <source>
        <dbReference type="Proteomes" id="UP000241769"/>
    </source>
</evidence>
<dbReference type="InterPro" id="IPR018247">
    <property type="entry name" value="EF_Hand_1_Ca_BS"/>
</dbReference>
<sequence length="659" mass="74762">MLHLTRTCDPLQTYLHVWVQRTSNVRTPRLTIEYDVMSPVLNMERCGIVVWDNKQADRTFQAEIPGIYQTEAMPNPPSSSIMPLQLPQINLVNVDQRRSIDAALDALAEGSTRSPRALLSPRPESMRLQSPRVGSPREDERDRKNRRASLNLQDVEVLPPLSPRAFERSSPLPERKSPVSHKDQFHTHRDTHKDTHRDTHRDSRENSPRTSRKNTSPLLKQKSDKEMSKSGSNKGLLTNLNESDLCVKNRNRTLRRSFANAGRLHRFDVNSLALNHEEIPRPIDPDTFFNIVDVDANGVICFKELVKAFNRLATKEELEMIELWAFPPPPPTPPKPSLTEAQRKELEEEWRFIDKEEVGSVNLADFVCRSTKRLDINTLRDIFESMDSDKDGVISKEDYVNGMAINYDQEFIQMRFHAMGNQPLSSRERSASRSPVRRSRTPEKRERSPSPKRNKRGVEAQGEKEVRGETGALEETGVDLPGEIEIGADLPGEIETGEIVAREEDLLTDHQEGVTSPPQTETSRNRKTCICIIPHRERRTLLSADGCVTCRCKGCHPIDAGTKDSSSSRDRVSDDRRRSASPEADRKREREVTIYTVVDRFSLNLSSAMTALAAQRGNVIEGETHAELMLHAACLIPRYRFASYPLLVCLPDFDSTATQ</sequence>
<dbReference type="OrthoDB" id="26525at2759"/>
<evidence type="ECO:0000256" key="2">
    <source>
        <dbReference type="SAM" id="MobiDB-lite"/>
    </source>
</evidence>
<protein>
    <recommendedName>
        <fullName evidence="3">EF-hand domain-containing protein</fullName>
    </recommendedName>
</protein>
<feature type="region of interest" description="Disordered" evidence="2">
    <location>
        <begin position="419"/>
        <end position="484"/>
    </location>
</feature>
<accession>A0A2P6NHN1</accession>
<dbReference type="InParanoid" id="A0A2P6NHN1"/>
<dbReference type="PROSITE" id="PS00018">
    <property type="entry name" value="EF_HAND_1"/>
    <property type="match status" value="2"/>
</dbReference>
<dbReference type="SUPFAM" id="SSF47473">
    <property type="entry name" value="EF-hand"/>
    <property type="match status" value="1"/>
</dbReference>
<feature type="compositionally biased region" description="Basic and acidic residues" evidence="2">
    <location>
        <begin position="440"/>
        <end position="449"/>
    </location>
</feature>
<dbReference type="InterPro" id="IPR011992">
    <property type="entry name" value="EF-hand-dom_pair"/>
</dbReference>
<keyword evidence="5" id="KW-1185">Reference proteome</keyword>
<gene>
    <name evidence="4" type="ORF">PROFUN_09222</name>
</gene>
<dbReference type="Pfam" id="PF13202">
    <property type="entry name" value="EF-hand_5"/>
    <property type="match status" value="2"/>
</dbReference>
<dbReference type="Gene3D" id="1.10.238.10">
    <property type="entry name" value="EF-hand"/>
    <property type="match status" value="1"/>
</dbReference>
<proteinExistence type="predicted"/>
<dbReference type="PROSITE" id="PS50222">
    <property type="entry name" value="EF_HAND_2"/>
    <property type="match status" value="2"/>
</dbReference>
<dbReference type="EMBL" id="MDYQ01000082">
    <property type="protein sequence ID" value="PRP83449.1"/>
    <property type="molecule type" value="Genomic_DNA"/>
</dbReference>
<feature type="compositionally biased region" description="Basic and acidic residues" evidence="2">
    <location>
        <begin position="566"/>
        <end position="588"/>
    </location>
</feature>
<feature type="domain" description="EF-hand" evidence="3">
    <location>
        <begin position="280"/>
        <end position="315"/>
    </location>
</feature>
<name>A0A2P6NHN1_9EUKA</name>
<dbReference type="SMART" id="SM00054">
    <property type="entry name" value="EFh"/>
    <property type="match status" value="2"/>
</dbReference>
<comment type="caution">
    <text evidence="4">The sequence shown here is derived from an EMBL/GenBank/DDBJ whole genome shotgun (WGS) entry which is preliminary data.</text>
</comment>
<dbReference type="InterPro" id="IPR002048">
    <property type="entry name" value="EF_hand_dom"/>
</dbReference>
<feature type="compositionally biased region" description="Basic and acidic residues" evidence="2">
    <location>
        <begin position="173"/>
        <end position="207"/>
    </location>
</feature>
<evidence type="ECO:0000313" key="4">
    <source>
        <dbReference type="EMBL" id="PRP83449.1"/>
    </source>
</evidence>
<dbReference type="Proteomes" id="UP000241769">
    <property type="component" value="Unassembled WGS sequence"/>
</dbReference>
<feature type="region of interest" description="Disordered" evidence="2">
    <location>
        <begin position="561"/>
        <end position="588"/>
    </location>
</feature>
<dbReference type="AlphaFoldDB" id="A0A2P6NHN1"/>
<keyword evidence="1" id="KW-0106">Calcium</keyword>
<feature type="compositionally biased region" description="Polar residues" evidence="2">
    <location>
        <begin position="229"/>
        <end position="238"/>
    </location>
</feature>
<feature type="compositionally biased region" description="Basic and acidic residues" evidence="2">
    <location>
        <begin position="456"/>
        <end position="468"/>
    </location>
</feature>
<dbReference type="GO" id="GO:0005509">
    <property type="term" value="F:calcium ion binding"/>
    <property type="evidence" value="ECO:0007669"/>
    <property type="project" value="InterPro"/>
</dbReference>
<reference evidence="4 5" key="1">
    <citation type="journal article" date="2018" name="Genome Biol. Evol.">
        <title>Multiple Roots of Fruiting Body Formation in Amoebozoa.</title>
        <authorList>
            <person name="Hillmann F."/>
            <person name="Forbes G."/>
            <person name="Novohradska S."/>
            <person name="Ferling I."/>
            <person name="Riege K."/>
            <person name="Groth M."/>
            <person name="Westermann M."/>
            <person name="Marz M."/>
            <person name="Spaller T."/>
            <person name="Winckler T."/>
            <person name="Schaap P."/>
            <person name="Glockner G."/>
        </authorList>
    </citation>
    <scope>NUCLEOTIDE SEQUENCE [LARGE SCALE GENOMIC DNA]</scope>
    <source>
        <strain evidence="4 5">Jena</strain>
    </source>
</reference>
<organism evidence="4 5">
    <name type="scientific">Planoprotostelium fungivorum</name>
    <dbReference type="NCBI Taxonomy" id="1890364"/>
    <lineage>
        <taxon>Eukaryota</taxon>
        <taxon>Amoebozoa</taxon>
        <taxon>Evosea</taxon>
        <taxon>Variosea</taxon>
        <taxon>Cavosteliida</taxon>
        <taxon>Cavosteliaceae</taxon>
        <taxon>Planoprotostelium</taxon>
    </lineage>
</organism>
<feature type="region of interest" description="Disordered" evidence="2">
    <location>
        <begin position="110"/>
        <end position="238"/>
    </location>
</feature>
<feature type="domain" description="EF-hand" evidence="3">
    <location>
        <begin position="374"/>
        <end position="409"/>
    </location>
</feature>
<evidence type="ECO:0000256" key="1">
    <source>
        <dbReference type="ARBA" id="ARBA00022837"/>
    </source>
</evidence>
<evidence type="ECO:0000259" key="3">
    <source>
        <dbReference type="PROSITE" id="PS50222"/>
    </source>
</evidence>